<sequence>MNNNYYFCSNDAWRAKGLMYHEAQLIIGSPQNGILAFTFENERFSTIAFNQIVNGQIQNGLFYNSEGRFGTTEFYNNELKKYNAYYPNGIQRGIFECANGMLHGKYQSFETSGNLIDYGTFNCGTLESNAQGAIFQHIWNGNKI</sequence>
<keyword evidence="3" id="KW-1185">Reference proteome</keyword>
<dbReference type="EMBL" id="CATOUU010000873">
    <property type="protein sequence ID" value="CAI9956447.1"/>
    <property type="molecule type" value="Genomic_DNA"/>
</dbReference>
<evidence type="ECO:0000313" key="2">
    <source>
        <dbReference type="EMBL" id="CAL6047131.1"/>
    </source>
</evidence>
<evidence type="ECO:0000313" key="3">
    <source>
        <dbReference type="Proteomes" id="UP001642409"/>
    </source>
</evidence>
<protein>
    <submittedName>
        <fullName evidence="2">Hypothetical_protein</fullName>
    </submittedName>
</protein>
<dbReference type="AlphaFoldDB" id="A0AA86QM87"/>
<comment type="caution">
    <text evidence="1">The sequence shown here is derived from an EMBL/GenBank/DDBJ whole genome shotgun (WGS) entry which is preliminary data.</text>
</comment>
<reference evidence="2 3" key="2">
    <citation type="submission" date="2024-07" db="EMBL/GenBank/DDBJ databases">
        <authorList>
            <person name="Akdeniz Z."/>
        </authorList>
    </citation>
    <scope>NUCLEOTIDE SEQUENCE [LARGE SCALE GENOMIC DNA]</scope>
</reference>
<dbReference type="EMBL" id="CAXDID020000170">
    <property type="protein sequence ID" value="CAL6047131.1"/>
    <property type="molecule type" value="Genomic_DNA"/>
</dbReference>
<dbReference type="Proteomes" id="UP001642409">
    <property type="component" value="Unassembled WGS sequence"/>
</dbReference>
<organism evidence="1">
    <name type="scientific">Hexamita inflata</name>
    <dbReference type="NCBI Taxonomy" id="28002"/>
    <lineage>
        <taxon>Eukaryota</taxon>
        <taxon>Metamonada</taxon>
        <taxon>Diplomonadida</taxon>
        <taxon>Hexamitidae</taxon>
        <taxon>Hexamitinae</taxon>
        <taxon>Hexamita</taxon>
    </lineage>
</organism>
<reference evidence="1" key="1">
    <citation type="submission" date="2023-06" db="EMBL/GenBank/DDBJ databases">
        <authorList>
            <person name="Kurt Z."/>
        </authorList>
    </citation>
    <scope>NUCLEOTIDE SEQUENCE</scope>
</reference>
<accession>A0AA86QM87</accession>
<name>A0AA86QM87_9EUKA</name>
<proteinExistence type="predicted"/>
<evidence type="ECO:0000313" key="1">
    <source>
        <dbReference type="EMBL" id="CAI9956447.1"/>
    </source>
</evidence>
<gene>
    <name evidence="2" type="ORF">HINF_LOCUS42061</name>
    <name evidence="1" type="ORF">HINF_LOCUS44092</name>
</gene>